<protein>
    <submittedName>
        <fullName evidence="2">ATP-dependent helicase/nuclease subunit B</fullName>
        <ecNumber evidence="2">3.1.-.-</ecNumber>
        <ecNumber evidence="2">3.6.4.12</ecNumber>
    </submittedName>
</protein>
<name>A0A840BVK8_9HYPH</name>
<sequence length="1053" mass="112349">MARQAPARVFTIPPGAPFLATFADALLAGRIVPGFPDADDPLALASATIYLPTRRAARALAATLAERLPQRSVLLPDIQPLGDLDAAELALAGEAERAFGDAAVHLPPALAPIERRLILTRLVLQWARALDGAILPAEAHEPLLVPASPADALALADDLAALMDGLATEDIPWTALAGLVEERYSRYYGITLDFVKIAAEMWPAILAERQASDPARRRSALVDARAAGLAAAPPQRPVIVAGSTGSIPATARLIAAIARLPKGAVVLPGLDTGLDDDTFALIGAGADLTVHNHPQAMLARLLATIGIPRADVAVLGAPPPRLAARSRFLSEAMRPAETTDLWAEPAHRPPEADLHAAFDGLSLVEAADEREEALCAAIALREALEDPAATAALVTPDRALAERVAAELARWDIAAEDSAGLPLRRSPHGTLACLVADAAAADHEPAILASLVAHPLARFGWPRATMERAARALEIGVLRGPAPPPGLAGIAAVLAERRAEARDHRAPRPLRRLTDTDWDLAETLLTRLSEAFSGFRAEDGDGLDLVALVGAHRAALDAVARPGAGEPPPLVAGEAGEALAEVFDAATSAKVDGLTGRFADYPAFFATLMADAVVRRPMSGHRRVKILGLLEARLVEADRLVLGGLDEEVWPPTARTDAFLNRPMRTTLGLAPPERRIGQTAHDFVQALGTRDVVLTRALKRGDAPTVPSRFLQRMQALAGDGLWAELRRRGERLRRYAGALTRLPALRPIERPRPKPDPELIPRRLSVTEVETLVRDPYAIFARHVLKLDPLDPIAVPPGAADRGTIVHEALGAFTARHPVTLPADAREELVALGRQAFAPIAAYPDVAALWWPRFLRLAEAFVAWETARRADIDVVQAEVAGALALALADGSPFRITARADRIERLRDGRAVIVDFKTGRPPSPKQVFAGFSPQLTLEAAILAASGFREVAHVPPDLCELLYMHAGGAREPLVACPVKPPRDETRSVAEVVVEHERKLTSLLSRYVAGEIGFASRPFPQFAGRFGAYDHLARVREWSLAGDEADLGELGGEA</sequence>
<dbReference type="AlphaFoldDB" id="A0A840BVK8"/>
<reference evidence="2 3" key="1">
    <citation type="submission" date="2020-08" db="EMBL/GenBank/DDBJ databases">
        <title>Genomic Encyclopedia of Type Strains, Phase IV (KMG-IV): sequencing the most valuable type-strain genomes for metagenomic binning, comparative biology and taxonomic classification.</title>
        <authorList>
            <person name="Goeker M."/>
        </authorList>
    </citation>
    <scope>NUCLEOTIDE SEQUENCE [LARGE SCALE GENOMIC DNA]</scope>
    <source>
        <strain evidence="2 3">DSM 103737</strain>
    </source>
</reference>
<dbReference type="Proteomes" id="UP000577362">
    <property type="component" value="Unassembled WGS sequence"/>
</dbReference>
<keyword evidence="2" id="KW-0067">ATP-binding</keyword>
<accession>A0A840BVK8</accession>
<dbReference type="InterPro" id="IPR011604">
    <property type="entry name" value="PDDEXK-like_dom_sf"/>
</dbReference>
<dbReference type="Pfam" id="PF12705">
    <property type="entry name" value="PDDEXK_1"/>
    <property type="match status" value="1"/>
</dbReference>
<keyword evidence="2" id="KW-0378">Hydrolase</keyword>
<dbReference type="GO" id="GO:0003678">
    <property type="term" value="F:DNA helicase activity"/>
    <property type="evidence" value="ECO:0007669"/>
    <property type="project" value="UniProtKB-EC"/>
</dbReference>
<keyword evidence="2" id="KW-0347">Helicase</keyword>
<dbReference type="InterPro" id="IPR027417">
    <property type="entry name" value="P-loop_NTPase"/>
</dbReference>
<dbReference type="SUPFAM" id="SSF52540">
    <property type="entry name" value="P-loop containing nucleoside triphosphate hydrolases"/>
    <property type="match status" value="1"/>
</dbReference>
<dbReference type="NCBIfam" id="TIGR02786">
    <property type="entry name" value="addB_alphas"/>
    <property type="match status" value="1"/>
</dbReference>
<comment type="caution">
    <text evidence="2">The sequence shown here is derived from an EMBL/GenBank/DDBJ whole genome shotgun (WGS) entry which is preliminary data.</text>
</comment>
<keyword evidence="3" id="KW-1185">Reference proteome</keyword>
<dbReference type="EC" id="3.6.4.12" evidence="2"/>
<evidence type="ECO:0000313" key="2">
    <source>
        <dbReference type="EMBL" id="MBB4017010.1"/>
    </source>
</evidence>
<keyword evidence="2" id="KW-0547">Nucleotide-binding</keyword>
<dbReference type="InterPro" id="IPR014153">
    <property type="entry name" value="Ds_break_AddB"/>
</dbReference>
<dbReference type="EMBL" id="JACIEN010000002">
    <property type="protein sequence ID" value="MBB4017010.1"/>
    <property type="molecule type" value="Genomic_DNA"/>
</dbReference>
<proteinExistence type="predicted"/>
<dbReference type="RefSeq" id="WP_053193459.1">
    <property type="nucleotide sequence ID" value="NZ_JACIEN010000002.1"/>
</dbReference>
<dbReference type="EC" id="3.1.-.-" evidence="2"/>
<dbReference type="Gene3D" id="3.90.320.10">
    <property type="match status" value="1"/>
</dbReference>
<organism evidence="2 3">
    <name type="scientific">Chelatococcus caeni</name>
    <dbReference type="NCBI Taxonomy" id="1348468"/>
    <lineage>
        <taxon>Bacteria</taxon>
        <taxon>Pseudomonadati</taxon>
        <taxon>Pseudomonadota</taxon>
        <taxon>Alphaproteobacteria</taxon>
        <taxon>Hyphomicrobiales</taxon>
        <taxon>Chelatococcaceae</taxon>
        <taxon>Chelatococcus</taxon>
    </lineage>
</organism>
<evidence type="ECO:0000313" key="3">
    <source>
        <dbReference type="Proteomes" id="UP000577362"/>
    </source>
</evidence>
<dbReference type="GO" id="GO:0016787">
    <property type="term" value="F:hydrolase activity"/>
    <property type="evidence" value="ECO:0007669"/>
    <property type="project" value="UniProtKB-KW"/>
</dbReference>
<gene>
    <name evidence="2" type="ORF">GGR16_002039</name>
</gene>
<feature type="domain" description="PD-(D/E)XK endonuclease-like" evidence="1">
    <location>
        <begin position="765"/>
        <end position="992"/>
    </location>
</feature>
<evidence type="ECO:0000259" key="1">
    <source>
        <dbReference type="Pfam" id="PF12705"/>
    </source>
</evidence>
<dbReference type="InterPro" id="IPR038726">
    <property type="entry name" value="PDDEXK_AddAB-type"/>
</dbReference>